<gene>
    <name evidence="1" type="ORF">S06H3_60447</name>
</gene>
<dbReference type="Gene3D" id="1.25.10.10">
    <property type="entry name" value="Leucine-rich Repeat Variant"/>
    <property type="match status" value="1"/>
</dbReference>
<organism evidence="1">
    <name type="scientific">marine sediment metagenome</name>
    <dbReference type="NCBI Taxonomy" id="412755"/>
    <lineage>
        <taxon>unclassified sequences</taxon>
        <taxon>metagenomes</taxon>
        <taxon>ecological metagenomes</taxon>
    </lineage>
</organism>
<dbReference type="EMBL" id="BARV01039433">
    <property type="protein sequence ID" value="GAI57075.1"/>
    <property type="molecule type" value="Genomic_DNA"/>
</dbReference>
<dbReference type="InterPro" id="IPR011989">
    <property type="entry name" value="ARM-like"/>
</dbReference>
<name>X1R1V0_9ZZZZ</name>
<evidence type="ECO:0000313" key="1">
    <source>
        <dbReference type="EMBL" id="GAI57075.1"/>
    </source>
</evidence>
<sequence length="187" mass="20796">FDMAGGHAQAVLESDPDPVELLALSEDNPQGYDILLNAIDSAYLPAELVELSSKLLAIIEKGILIRRADPKIIVEEIKRLSSTERARLTAVKRLQNAGEYAIPYMLDAMVDNTRKEEWPNIIWALPQMSREAIRPLVAALQTENVTLKAEIIKALGGIRYPQSLAYLKYIIENDDSAELRQLAGQSI</sequence>
<dbReference type="InterPro" id="IPR016024">
    <property type="entry name" value="ARM-type_fold"/>
</dbReference>
<protein>
    <recommendedName>
        <fullName evidence="2">HEAT repeat domain-containing protein</fullName>
    </recommendedName>
</protein>
<dbReference type="SUPFAM" id="SSF48371">
    <property type="entry name" value="ARM repeat"/>
    <property type="match status" value="1"/>
</dbReference>
<feature type="non-terminal residue" evidence="1">
    <location>
        <position position="1"/>
    </location>
</feature>
<proteinExistence type="predicted"/>
<feature type="non-terminal residue" evidence="1">
    <location>
        <position position="187"/>
    </location>
</feature>
<accession>X1R1V0</accession>
<comment type="caution">
    <text evidence="1">The sequence shown here is derived from an EMBL/GenBank/DDBJ whole genome shotgun (WGS) entry which is preliminary data.</text>
</comment>
<reference evidence="1" key="1">
    <citation type="journal article" date="2014" name="Front. Microbiol.">
        <title>High frequency of phylogenetically diverse reductive dehalogenase-homologous genes in deep subseafloor sedimentary metagenomes.</title>
        <authorList>
            <person name="Kawai M."/>
            <person name="Futagami T."/>
            <person name="Toyoda A."/>
            <person name="Takaki Y."/>
            <person name="Nishi S."/>
            <person name="Hori S."/>
            <person name="Arai W."/>
            <person name="Tsubouchi T."/>
            <person name="Morono Y."/>
            <person name="Uchiyama I."/>
            <person name="Ito T."/>
            <person name="Fujiyama A."/>
            <person name="Inagaki F."/>
            <person name="Takami H."/>
        </authorList>
    </citation>
    <scope>NUCLEOTIDE SEQUENCE</scope>
    <source>
        <strain evidence="1">Expedition CK06-06</strain>
    </source>
</reference>
<dbReference type="AlphaFoldDB" id="X1R1V0"/>
<evidence type="ECO:0008006" key="2">
    <source>
        <dbReference type="Google" id="ProtNLM"/>
    </source>
</evidence>
<dbReference type="Pfam" id="PF13646">
    <property type="entry name" value="HEAT_2"/>
    <property type="match status" value="1"/>
</dbReference>